<dbReference type="PANTHER" id="PTHR22726:SF1">
    <property type="entry name" value="METALLOENDOPEPTIDASE OMA1, MITOCHONDRIAL"/>
    <property type="match status" value="1"/>
</dbReference>
<accession>A0A0A0EFS9</accession>
<keyword evidence="7" id="KW-0732">Signal</keyword>
<dbReference type="AlphaFoldDB" id="A0A0A0EFS9"/>
<evidence type="ECO:0000313" key="10">
    <source>
        <dbReference type="Proteomes" id="UP000030004"/>
    </source>
</evidence>
<dbReference type="GO" id="GO:0051603">
    <property type="term" value="P:proteolysis involved in protein catabolic process"/>
    <property type="evidence" value="ECO:0007669"/>
    <property type="project" value="TreeGrafter"/>
</dbReference>
<gene>
    <name evidence="9" type="ORF">ATO9_10965</name>
</gene>
<evidence type="ECO:0000256" key="2">
    <source>
        <dbReference type="ARBA" id="ARBA00022723"/>
    </source>
</evidence>
<dbReference type="Pfam" id="PF01435">
    <property type="entry name" value="Peptidase_M48"/>
    <property type="match status" value="1"/>
</dbReference>
<dbReference type="eggNOG" id="COG4783">
    <property type="taxonomic scope" value="Bacteria"/>
</dbReference>
<dbReference type="CDD" id="cd07324">
    <property type="entry name" value="M48C_Oma1-like"/>
    <property type="match status" value="1"/>
</dbReference>
<organism evidence="9 10">
    <name type="scientific">Pseudooceanicola atlanticus</name>
    <dbReference type="NCBI Taxonomy" id="1461694"/>
    <lineage>
        <taxon>Bacteria</taxon>
        <taxon>Pseudomonadati</taxon>
        <taxon>Pseudomonadota</taxon>
        <taxon>Alphaproteobacteria</taxon>
        <taxon>Rhodobacterales</taxon>
        <taxon>Paracoccaceae</taxon>
        <taxon>Pseudooceanicola</taxon>
    </lineage>
</organism>
<dbReference type="GO" id="GO:0046872">
    <property type="term" value="F:metal ion binding"/>
    <property type="evidence" value="ECO:0007669"/>
    <property type="project" value="UniProtKB-KW"/>
</dbReference>
<dbReference type="Proteomes" id="UP000030004">
    <property type="component" value="Unassembled WGS sequence"/>
</dbReference>
<dbReference type="STRING" id="1461694.ATO9_10965"/>
<dbReference type="GO" id="GO:0016020">
    <property type="term" value="C:membrane"/>
    <property type="evidence" value="ECO:0007669"/>
    <property type="project" value="TreeGrafter"/>
</dbReference>
<comment type="cofactor">
    <cofactor evidence="6">
        <name>Zn(2+)</name>
        <dbReference type="ChEBI" id="CHEBI:29105"/>
    </cofactor>
    <text evidence="6">Binds 1 zinc ion per subunit.</text>
</comment>
<sequence length="239" mass="25531">MRKLIPFKALVILAALGLAGCAMPVPPSAPGNADTPLADPTKEAVRVAARRFVTAAERIEPVAEAACRRQSPDLNCDYKIVVDDRPDAPINAFQMREKSGQPVIAVTVPLIAYVQNEDEMAFILAHEAAHHIAYHLDRREESARAGALIFAQAAATIGGGNVGVDTAARLGAVVGARTYAKDFELEADAIGARIARDAGYDAINGARYFERSPDPGNRFLGTHPPNSQRVEAVRRALAN</sequence>
<feature type="domain" description="Peptidase M48" evidence="8">
    <location>
        <begin position="59"/>
        <end position="235"/>
    </location>
</feature>
<evidence type="ECO:0000256" key="1">
    <source>
        <dbReference type="ARBA" id="ARBA00022670"/>
    </source>
</evidence>
<evidence type="ECO:0000256" key="3">
    <source>
        <dbReference type="ARBA" id="ARBA00022801"/>
    </source>
</evidence>
<dbReference type="InterPro" id="IPR051156">
    <property type="entry name" value="Mito/Outer_Membr_Metalloprot"/>
</dbReference>
<evidence type="ECO:0000256" key="6">
    <source>
        <dbReference type="RuleBase" id="RU003983"/>
    </source>
</evidence>
<dbReference type="EMBL" id="AQQX01000003">
    <property type="protein sequence ID" value="KGM49180.1"/>
    <property type="molecule type" value="Genomic_DNA"/>
</dbReference>
<dbReference type="GO" id="GO:0004222">
    <property type="term" value="F:metalloendopeptidase activity"/>
    <property type="evidence" value="ECO:0007669"/>
    <property type="project" value="InterPro"/>
</dbReference>
<keyword evidence="3 6" id="KW-0378">Hydrolase</keyword>
<feature type="signal peptide" evidence="7">
    <location>
        <begin position="1"/>
        <end position="24"/>
    </location>
</feature>
<keyword evidence="1 6" id="KW-0645">Protease</keyword>
<keyword evidence="4 6" id="KW-0862">Zinc</keyword>
<evidence type="ECO:0000256" key="4">
    <source>
        <dbReference type="ARBA" id="ARBA00022833"/>
    </source>
</evidence>
<feature type="chain" id="PRO_5001968943" evidence="7">
    <location>
        <begin position="25"/>
        <end position="239"/>
    </location>
</feature>
<dbReference type="Gene3D" id="3.30.2010.10">
    <property type="entry name" value="Metalloproteases ('zincins'), catalytic domain"/>
    <property type="match status" value="1"/>
</dbReference>
<keyword evidence="5 6" id="KW-0482">Metalloprotease</keyword>
<evidence type="ECO:0000256" key="7">
    <source>
        <dbReference type="SAM" id="SignalP"/>
    </source>
</evidence>
<dbReference type="OrthoDB" id="7338723at2"/>
<evidence type="ECO:0000313" key="9">
    <source>
        <dbReference type="EMBL" id="KGM49180.1"/>
    </source>
</evidence>
<dbReference type="InterPro" id="IPR001915">
    <property type="entry name" value="Peptidase_M48"/>
</dbReference>
<evidence type="ECO:0000256" key="5">
    <source>
        <dbReference type="ARBA" id="ARBA00023049"/>
    </source>
</evidence>
<protein>
    <submittedName>
        <fullName evidence="9">Peptidase M48</fullName>
    </submittedName>
</protein>
<proteinExistence type="inferred from homology"/>
<reference evidence="9 10" key="1">
    <citation type="journal article" date="2015" name="Antonie Van Leeuwenhoek">
        <title>Pseudooceanicola atlanticus gen. nov. sp. nov., isolated from surface seawater of the Atlantic Ocean and reclassification of Oceanicola batsensis, Oceanicola marinus, Oceanicola nitratireducens, Oceanicola nanhaiensis, Oceanicola antarcticus and Oceanicola flagellatus, as Pseudooceanicola batsensis comb. nov., Pseudooceanicola marinus comb. nov., Pseudooceanicola nitratireducens comb. nov., Pseudooceanicola nanhaiensis comb. nov., Pseudooceanicola antarcticus comb. nov., and Pseudooceanicola flagellatus comb. nov.</title>
        <authorList>
            <person name="Lai Q."/>
            <person name="Li G."/>
            <person name="Liu X."/>
            <person name="Du Y."/>
            <person name="Sun F."/>
            <person name="Shao Z."/>
        </authorList>
    </citation>
    <scope>NUCLEOTIDE SEQUENCE [LARGE SCALE GENOMIC DNA]</scope>
    <source>
        <strain evidence="9 10">22II-s11g</strain>
    </source>
</reference>
<comment type="similarity">
    <text evidence="6">Belongs to the peptidase M48 family.</text>
</comment>
<dbReference type="PANTHER" id="PTHR22726">
    <property type="entry name" value="METALLOENDOPEPTIDASE OMA1"/>
    <property type="match status" value="1"/>
</dbReference>
<keyword evidence="2" id="KW-0479">Metal-binding</keyword>
<dbReference type="RefSeq" id="WP_043748297.1">
    <property type="nucleotide sequence ID" value="NZ_AQQX01000003.1"/>
</dbReference>
<comment type="caution">
    <text evidence="9">The sequence shown here is derived from an EMBL/GenBank/DDBJ whole genome shotgun (WGS) entry which is preliminary data.</text>
</comment>
<dbReference type="PROSITE" id="PS51257">
    <property type="entry name" value="PROKAR_LIPOPROTEIN"/>
    <property type="match status" value="1"/>
</dbReference>
<evidence type="ECO:0000259" key="8">
    <source>
        <dbReference type="Pfam" id="PF01435"/>
    </source>
</evidence>
<name>A0A0A0EFS9_9RHOB</name>
<keyword evidence="10" id="KW-1185">Reference proteome</keyword>